<organism evidence="2 3">
    <name type="scientific">Candidatus Muproteobacteria bacterium RBG_16_65_34</name>
    <dbReference type="NCBI Taxonomy" id="1817760"/>
    <lineage>
        <taxon>Bacteria</taxon>
        <taxon>Pseudomonadati</taxon>
        <taxon>Pseudomonadota</taxon>
        <taxon>Candidatus Muproteobacteria</taxon>
    </lineage>
</organism>
<keyword evidence="1" id="KW-1133">Transmembrane helix</keyword>
<comment type="caution">
    <text evidence="2">The sequence shown here is derived from an EMBL/GenBank/DDBJ whole genome shotgun (WGS) entry which is preliminary data.</text>
</comment>
<feature type="transmembrane region" description="Helical" evidence="1">
    <location>
        <begin position="21"/>
        <end position="38"/>
    </location>
</feature>
<dbReference type="AlphaFoldDB" id="A0A1F6TRA0"/>
<proteinExistence type="predicted"/>
<reference evidence="2 3" key="1">
    <citation type="journal article" date="2016" name="Nat. Commun.">
        <title>Thousands of microbial genomes shed light on interconnected biogeochemical processes in an aquifer system.</title>
        <authorList>
            <person name="Anantharaman K."/>
            <person name="Brown C.T."/>
            <person name="Hug L.A."/>
            <person name="Sharon I."/>
            <person name="Castelle C.J."/>
            <person name="Probst A.J."/>
            <person name="Thomas B.C."/>
            <person name="Singh A."/>
            <person name="Wilkins M.J."/>
            <person name="Karaoz U."/>
            <person name="Brodie E.L."/>
            <person name="Williams K.H."/>
            <person name="Hubbard S.S."/>
            <person name="Banfield J.F."/>
        </authorList>
    </citation>
    <scope>NUCLEOTIDE SEQUENCE [LARGE SCALE GENOMIC DNA]</scope>
</reference>
<accession>A0A1F6TRA0</accession>
<keyword evidence="1" id="KW-0472">Membrane</keyword>
<evidence type="ECO:0008006" key="4">
    <source>
        <dbReference type="Google" id="ProtNLM"/>
    </source>
</evidence>
<sequence>MDHSHNERQDNESRSLWRSRTGLMLLGFLAIAGFFLLSEHRAHALGALPYILLLLCPLLHLFGHRGHGAPRRGGGHEH</sequence>
<evidence type="ECO:0000313" key="2">
    <source>
        <dbReference type="EMBL" id="OGI47592.1"/>
    </source>
</evidence>
<protein>
    <recommendedName>
        <fullName evidence="4">DUF2933 domain-containing protein</fullName>
    </recommendedName>
</protein>
<dbReference type="Proteomes" id="UP000178885">
    <property type="component" value="Unassembled WGS sequence"/>
</dbReference>
<evidence type="ECO:0000256" key="1">
    <source>
        <dbReference type="SAM" id="Phobius"/>
    </source>
</evidence>
<evidence type="ECO:0000313" key="3">
    <source>
        <dbReference type="Proteomes" id="UP000178885"/>
    </source>
</evidence>
<gene>
    <name evidence="2" type="ORF">A2151_00995</name>
</gene>
<dbReference type="STRING" id="1817760.A2151_00995"/>
<name>A0A1F6TRA0_9PROT</name>
<feature type="transmembrane region" description="Helical" evidence="1">
    <location>
        <begin position="44"/>
        <end position="62"/>
    </location>
</feature>
<dbReference type="Pfam" id="PF11666">
    <property type="entry name" value="DUF2933"/>
    <property type="match status" value="1"/>
</dbReference>
<dbReference type="InterPro" id="IPR021682">
    <property type="entry name" value="DUF2933"/>
</dbReference>
<keyword evidence="1" id="KW-0812">Transmembrane</keyword>
<dbReference type="EMBL" id="MFSU01000051">
    <property type="protein sequence ID" value="OGI47592.1"/>
    <property type="molecule type" value="Genomic_DNA"/>
</dbReference>